<dbReference type="AlphaFoldDB" id="A0A6G1EA37"/>
<evidence type="ECO:0000313" key="3">
    <source>
        <dbReference type="Proteomes" id="UP000479710"/>
    </source>
</evidence>
<comment type="caution">
    <text evidence="2">The sequence shown here is derived from an EMBL/GenBank/DDBJ whole genome shotgun (WGS) entry which is preliminary data.</text>
</comment>
<sequence length="113" mass="12667">MSTLSLEHYVRKSNLFDNEEYVGVNDEHLYVPPPAQPDQPAKNPDTTPSTTEQTSQPAATGVEAPEAQVKKNPNKGAKDAKQKLEEQYEIKLKYSKAWARMKLALEQIHGFGK</sequence>
<reference evidence="2 3" key="1">
    <citation type="submission" date="2019-11" db="EMBL/GenBank/DDBJ databases">
        <title>Whole genome sequence of Oryza granulata.</title>
        <authorList>
            <person name="Li W."/>
        </authorList>
    </citation>
    <scope>NUCLEOTIDE SEQUENCE [LARGE SCALE GENOMIC DNA]</scope>
    <source>
        <strain evidence="3">cv. Menghai</strain>
        <tissue evidence="2">Leaf</tissue>
    </source>
</reference>
<organism evidence="2 3">
    <name type="scientific">Oryza meyeriana var. granulata</name>
    <dbReference type="NCBI Taxonomy" id="110450"/>
    <lineage>
        <taxon>Eukaryota</taxon>
        <taxon>Viridiplantae</taxon>
        <taxon>Streptophyta</taxon>
        <taxon>Embryophyta</taxon>
        <taxon>Tracheophyta</taxon>
        <taxon>Spermatophyta</taxon>
        <taxon>Magnoliopsida</taxon>
        <taxon>Liliopsida</taxon>
        <taxon>Poales</taxon>
        <taxon>Poaceae</taxon>
        <taxon>BOP clade</taxon>
        <taxon>Oryzoideae</taxon>
        <taxon>Oryzeae</taxon>
        <taxon>Oryzinae</taxon>
        <taxon>Oryza</taxon>
        <taxon>Oryza meyeriana</taxon>
    </lineage>
</organism>
<feature type="region of interest" description="Disordered" evidence="1">
    <location>
        <begin position="25"/>
        <end position="82"/>
    </location>
</feature>
<dbReference type="Proteomes" id="UP000479710">
    <property type="component" value="Unassembled WGS sequence"/>
</dbReference>
<proteinExistence type="predicted"/>
<evidence type="ECO:0000313" key="2">
    <source>
        <dbReference type="EMBL" id="KAF0921292.1"/>
    </source>
</evidence>
<feature type="compositionally biased region" description="Low complexity" evidence="1">
    <location>
        <begin position="46"/>
        <end position="57"/>
    </location>
</feature>
<gene>
    <name evidence="2" type="ORF">E2562_003096</name>
</gene>
<keyword evidence="3" id="KW-1185">Reference proteome</keyword>
<dbReference type="EMBL" id="SPHZ02000004">
    <property type="protein sequence ID" value="KAF0921292.1"/>
    <property type="molecule type" value="Genomic_DNA"/>
</dbReference>
<accession>A0A6G1EA37</accession>
<name>A0A6G1EA37_9ORYZ</name>
<evidence type="ECO:0000256" key="1">
    <source>
        <dbReference type="SAM" id="MobiDB-lite"/>
    </source>
</evidence>
<protein>
    <submittedName>
        <fullName evidence="2">Uncharacterized protein</fullName>
    </submittedName>
</protein>